<proteinExistence type="predicted"/>
<reference evidence="3 4" key="1">
    <citation type="submission" date="2019-02" db="EMBL/GenBank/DDBJ databases">
        <title>Complete Genome Sequence and Methylome Analysis of free living Spirochaetas.</title>
        <authorList>
            <person name="Fomenkov A."/>
            <person name="Dubinina G."/>
            <person name="Leshcheva N."/>
            <person name="Mikheeva N."/>
            <person name="Grabovich M."/>
            <person name="Vincze T."/>
            <person name="Roberts R.J."/>
        </authorList>
    </citation>
    <scope>NUCLEOTIDE SEQUENCE [LARGE SCALE GENOMIC DNA]</scope>
    <source>
        <strain evidence="3 4">K2</strain>
    </source>
</reference>
<dbReference type="EMBL" id="CP036150">
    <property type="protein sequence ID" value="QEN09694.1"/>
    <property type="molecule type" value="Genomic_DNA"/>
</dbReference>
<dbReference type="GO" id="GO:0016020">
    <property type="term" value="C:membrane"/>
    <property type="evidence" value="ECO:0007669"/>
    <property type="project" value="InterPro"/>
</dbReference>
<feature type="transmembrane region" description="Helical" evidence="1">
    <location>
        <begin position="229"/>
        <end position="248"/>
    </location>
</feature>
<keyword evidence="1" id="KW-0812">Transmembrane</keyword>
<keyword evidence="1" id="KW-0472">Membrane</keyword>
<feature type="transmembrane region" description="Helical" evidence="1">
    <location>
        <begin position="254"/>
        <end position="276"/>
    </location>
</feature>
<feature type="transmembrane region" description="Helical" evidence="1">
    <location>
        <begin position="35"/>
        <end position="53"/>
    </location>
</feature>
<name>A0A5C1QSV3_9SPIO</name>
<organism evidence="3 4">
    <name type="scientific">Oceanispirochaeta crateris</name>
    <dbReference type="NCBI Taxonomy" id="2518645"/>
    <lineage>
        <taxon>Bacteria</taxon>
        <taxon>Pseudomonadati</taxon>
        <taxon>Spirochaetota</taxon>
        <taxon>Spirochaetia</taxon>
        <taxon>Spirochaetales</taxon>
        <taxon>Spirochaetaceae</taxon>
        <taxon>Oceanispirochaeta</taxon>
    </lineage>
</organism>
<dbReference type="SUPFAM" id="SSF103481">
    <property type="entry name" value="Multidrug resistance efflux transporter EmrE"/>
    <property type="match status" value="2"/>
</dbReference>
<feature type="transmembrane region" description="Helical" evidence="1">
    <location>
        <begin position="173"/>
        <end position="190"/>
    </location>
</feature>
<feature type="transmembrane region" description="Helical" evidence="1">
    <location>
        <begin position="65"/>
        <end position="81"/>
    </location>
</feature>
<feature type="transmembrane region" description="Helical" evidence="1">
    <location>
        <begin position="115"/>
        <end position="132"/>
    </location>
</feature>
<feature type="transmembrane region" description="Helical" evidence="1">
    <location>
        <begin position="87"/>
        <end position="108"/>
    </location>
</feature>
<feature type="domain" description="EamA" evidence="2">
    <location>
        <begin position="8"/>
        <end position="131"/>
    </location>
</feature>
<dbReference type="AlphaFoldDB" id="A0A5C1QSV3"/>
<dbReference type="RefSeq" id="WP_149487767.1">
    <property type="nucleotide sequence ID" value="NZ_CP036150.1"/>
</dbReference>
<dbReference type="Pfam" id="PF00892">
    <property type="entry name" value="EamA"/>
    <property type="match status" value="2"/>
</dbReference>
<keyword evidence="4" id="KW-1185">Reference proteome</keyword>
<feature type="transmembrane region" description="Helical" evidence="1">
    <location>
        <begin position="196"/>
        <end position="217"/>
    </location>
</feature>
<keyword evidence="1" id="KW-1133">Transmembrane helix</keyword>
<feature type="transmembrane region" description="Helical" evidence="1">
    <location>
        <begin position="144"/>
        <end position="161"/>
    </location>
</feature>
<evidence type="ECO:0000259" key="2">
    <source>
        <dbReference type="Pfam" id="PF00892"/>
    </source>
</evidence>
<accession>A0A5C1QSV3</accession>
<feature type="domain" description="EamA" evidence="2">
    <location>
        <begin position="142"/>
        <end position="268"/>
    </location>
</feature>
<dbReference type="OrthoDB" id="9814731at2"/>
<dbReference type="PANTHER" id="PTHR22911">
    <property type="entry name" value="ACYL-MALONYL CONDENSING ENZYME-RELATED"/>
    <property type="match status" value="1"/>
</dbReference>
<sequence>MIYNEKQTGMAAMAACAVLWSCGGILIKLVNWHPLATAGIRSILAGAFILLILKKPRFRFSKIEIMAALAHSLTMIFFVSATRTTTAANAILLQYTAPIYVAILGGFILKEKPSIHHWLALVTILLGLGLFFKDELGPGHGLGNLLGLASGISFALFSIFMRLQKEGNPLESLLLSNFLTALIGIPFYFQGPGPDLTGWLSIGALGIFQTGLSLMLFSYGIKRIRALSAMLIAALEPLLNPLWVFLITGEKPGYWSLIGGLIILSAVTSSSVLSSLKPQEKPWPLHETQQ</sequence>
<evidence type="ECO:0000313" key="3">
    <source>
        <dbReference type="EMBL" id="QEN09694.1"/>
    </source>
</evidence>
<evidence type="ECO:0000313" key="4">
    <source>
        <dbReference type="Proteomes" id="UP000324209"/>
    </source>
</evidence>
<gene>
    <name evidence="3" type="ORF">EXM22_17500</name>
</gene>
<dbReference type="KEGG" id="ock:EXM22_17500"/>
<feature type="transmembrane region" description="Helical" evidence="1">
    <location>
        <begin position="12"/>
        <end position="29"/>
    </location>
</feature>
<protein>
    <submittedName>
        <fullName evidence="3">EamA/RhaT family transporter</fullName>
    </submittedName>
</protein>
<dbReference type="Proteomes" id="UP000324209">
    <property type="component" value="Chromosome"/>
</dbReference>
<dbReference type="InterPro" id="IPR037185">
    <property type="entry name" value="EmrE-like"/>
</dbReference>
<evidence type="ECO:0000256" key="1">
    <source>
        <dbReference type="SAM" id="Phobius"/>
    </source>
</evidence>
<dbReference type="InterPro" id="IPR000620">
    <property type="entry name" value="EamA_dom"/>
</dbReference>